<gene>
    <name evidence="1" type="ORF">G925_00870</name>
</gene>
<sequence length="83" mass="9464">MIRTGITYRFKQRVTEAGAIRLFYGSSRCSDLPRGGSGAEKGWFLHFHGGGSMCDNLLIIKNYFCFHLYNIFFSLSLDQFAIN</sequence>
<proteinExistence type="predicted"/>
<dbReference type="EMBL" id="AWBU01000009">
    <property type="protein sequence ID" value="EQX30745.1"/>
    <property type="molecule type" value="Genomic_DNA"/>
</dbReference>
<comment type="caution">
    <text evidence="1">The sequence shown here is derived from an EMBL/GenBank/DDBJ whole genome shotgun (WGS) entry which is preliminary data.</text>
</comment>
<dbReference type="HOGENOM" id="CLU_2537485_0_0_6"/>
<evidence type="ECO:0000313" key="1">
    <source>
        <dbReference type="EMBL" id="EQX30745.1"/>
    </source>
</evidence>
<dbReference type="AlphaFoldDB" id="A0A0E2L7H2"/>
<protein>
    <submittedName>
        <fullName evidence="1">Uncharacterized protein</fullName>
    </submittedName>
</protein>
<dbReference type="Proteomes" id="UP000016035">
    <property type="component" value="Unassembled WGS sequence"/>
</dbReference>
<name>A0A0E2L7H2_ECOU3</name>
<reference evidence="2" key="1">
    <citation type="submission" date="2013-07" db="EMBL/GenBank/DDBJ databases">
        <title>The genome sequence of Escherichia coli UMEA 3162-1.</title>
        <authorList>
            <consortium name="The Broad Institute Genome Sequencing Platform"/>
            <consortium name="The Broad Institute Genome Sequencing Center for Infectious Disease"/>
            <person name="Feldgarden M."/>
            <person name="Frimodt-Moller N."/>
            <person name="Leihof R.F."/>
            <person name="Rasmussen L."/>
            <person name="Young S.K."/>
            <person name="Zeng Q."/>
            <person name="Gargeya S."/>
            <person name="Abouelleil A."/>
            <person name="Alvarado L."/>
            <person name="Berlin A.M."/>
            <person name="Chapman S.B."/>
            <person name="Gainer-Dewar J."/>
            <person name="Goldberg J."/>
            <person name="Gnerre S."/>
            <person name="Griggs A."/>
            <person name="Gujja S."/>
            <person name="Hansen M."/>
            <person name="Howarth C."/>
            <person name="Imamovic A."/>
            <person name="Larimer J."/>
            <person name="McCowan C."/>
            <person name="Murphy C."/>
            <person name="Pearson M."/>
            <person name="Poon T."/>
            <person name="Priest M."/>
            <person name="Roberts A."/>
            <person name="Saif S."/>
            <person name="Shea T."/>
            <person name="Sykes S."/>
            <person name="Wortman J."/>
            <person name="Nusbaum C."/>
            <person name="Birren B."/>
        </authorList>
    </citation>
    <scope>NUCLEOTIDE SEQUENCE [LARGE SCALE GENOMIC DNA]</scope>
    <source>
        <strain evidence="2">UMEA 3162-1</strain>
    </source>
</reference>
<accession>A0A0E2L7H2</accession>
<dbReference type="PATRIC" id="fig|1281200.3.peg.900"/>
<organism evidence="1 2">
    <name type="scientific">Escherichia coli (strain UMEA 3162-1)</name>
    <dbReference type="NCBI Taxonomy" id="1281200"/>
    <lineage>
        <taxon>Bacteria</taxon>
        <taxon>Pseudomonadati</taxon>
        <taxon>Pseudomonadota</taxon>
        <taxon>Gammaproteobacteria</taxon>
        <taxon>Enterobacterales</taxon>
        <taxon>Enterobacteriaceae</taxon>
        <taxon>Escherichia</taxon>
    </lineage>
</organism>
<evidence type="ECO:0000313" key="2">
    <source>
        <dbReference type="Proteomes" id="UP000016035"/>
    </source>
</evidence>